<evidence type="ECO:0000256" key="1">
    <source>
        <dbReference type="SAM" id="Coils"/>
    </source>
</evidence>
<reference evidence="4" key="1">
    <citation type="submission" date="2021-01" db="EMBL/GenBank/DDBJ databases">
        <authorList>
            <person name="Corre E."/>
            <person name="Pelletier E."/>
            <person name="Niang G."/>
            <person name="Scheremetjew M."/>
            <person name="Finn R."/>
            <person name="Kale V."/>
            <person name="Holt S."/>
            <person name="Cochrane G."/>
            <person name="Meng A."/>
            <person name="Brown T."/>
            <person name="Cohen L."/>
        </authorList>
    </citation>
    <scope>NUCLEOTIDE SEQUENCE</scope>
    <source>
        <strain evidence="4">GSBS06</strain>
    </source>
</reference>
<dbReference type="GO" id="GO:0005634">
    <property type="term" value="C:nucleus"/>
    <property type="evidence" value="ECO:0007669"/>
    <property type="project" value="InterPro"/>
</dbReference>
<protein>
    <recommendedName>
        <fullName evidence="3">FAM50A/XAP5 C-terminal domain-containing protein</fullName>
    </recommendedName>
</protein>
<feature type="coiled-coil region" evidence="1">
    <location>
        <begin position="182"/>
        <end position="209"/>
    </location>
</feature>
<dbReference type="PANTHER" id="PTHR12722:SF0">
    <property type="entry name" value="PROTEIN FAM50A"/>
    <property type="match status" value="1"/>
</dbReference>
<feature type="compositionally biased region" description="Basic and acidic residues" evidence="2">
    <location>
        <begin position="34"/>
        <end position="51"/>
    </location>
</feature>
<dbReference type="PANTHER" id="PTHR12722">
    <property type="entry name" value="XAP-5 PROTEIN-RELATED"/>
    <property type="match status" value="1"/>
</dbReference>
<dbReference type="EMBL" id="HBIN01002535">
    <property type="protein sequence ID" value="CAE0431349.1"/>
    <property type="molecule type" value="Transcribed_RNA"/>
</dbReference>
<sequence>MDVKVKDVKDTGVFTQEGNVSGSRAASLTKQRQKQREEFEQKKAELEGSKDKVQLKSVNDRFKKEIVGGESNSKAYGLKTREEFLRIQAEEKNHDAKALEALKEQEERMAARVKRKKKKKASQQRKKSRMMLSFNTEEDEEDIEQETEKSATDASGIDTDKKVVENVVTKNPDVRTDFLPDRKRDEDKAKEIERLKKEWLEKQIALKKEMVEITYSYWDGSGHRRTITVPKGSTIGEFLEKARQDLAKDFFELRKQNGSDLMYVKEDIIIPSDISFYDLIVTKARGKSGPLFHFDVHDDIRLVNDARIEKDESHPGKVCERSWYEKSKHIFPASRWEAYDPDKTYSKYTIK</sequence>
<dbReference type="AlphaFoldDB" id="A0A7S3LHD1"/>
<dbReference type="GO" id="GO:0006325">
    <property type="term" value="P:chromatin organization"/>
    <property type="evidence" value="ECO:0007669"/>
    <property type="project" value="TreeGrafter"/>
</dbReference>
<feature type="compositionally biased region" description="Basic residues" evidence="2">
    <location>
        <begin position="111"/>
        <end position="129"/>
    </location>
</feature>
<keyword evidence="1" id="KW-0175">Coiled coil</keyword>
<name>A0A7S3LHD1_9STRA</name>
<evidence type="ECO:0000313" key="4">
    <source>
        <dbReference type="EMBL" id="CAE0431349.1"/>
    </source>
</evidence>
<evidence type="ECO:0000256" key="2">
    <source>
        <dbReference type="SAM" id="MobiDB-lite"/>
    </source>
</evidence>
<dbReference type="Pfam" id="PF04921">
    <property type="entry name" value="XAP5"/>
    <property type="match status" value="1"/>
</dbReference>
<accession>A0A7S3LHD1</accession>
<proteinExistence type="predicted"/>
<gene>
    <name evidence="4" type="ORF">ASTO00021_LOCUS1686</name>
</gene>
<evidence type="ECO:0000259" key="3">
    <source>
        <dbReference type="Pfam" id="PF04921"/>
    </source>
</evidence>
<feature type="region of interest" description="Disordered" evidence="2">
    <location>
        <begin position="106"/>
        <end position="157"/>
    </location>
</feature>
<dbReference type="InterPro" id="IPR048337">
    <property type="entry name" value="FAM50A/XAP5_C"/>
</dbReference>
<feature type="compositionally biased region" description="Acidic residues" evidence="2">
    <location>
        <begin position="136"/>
        <end position="145"/>
    </location>
</feature>
<feature type="domain" description="FAM50A/XAP5 C-terminal" evidence="3">
    <location>
        <begin position="210"/>
        <end position="349"/>
    </location>
</feature>
<organism evidence="4">
    <name type="scientific">Aplanochytrium stocchinoi</name>
    <dbReference type="NCBI Taxonomy" id="215587"/>
    <lineage>
        <taxon>Eukaryota</taxon>
        <taxon>Sar</taxon>
        <taxon>Stramenopiles</taxon>
        <taxon>Bigyra</taxon>
        <taxon>Labyrinthulomycetes</taxon>
        <taxon>Thraustochytrida</taxon>
        <taxon>Thraustochytriidae</taxon>
        <taxon>Aplanochytrium</taxon>
    </lineage>
</organism>
<feature type="region of interest" description="Disordered" evidence="2">
    <location>
        <begin position="15"/>
        <end position="51"/>
    </location>
</feature>
<dbReference type="InterPro" id="IPR007005">
    <property type="entry name" value="XAP5"/>
</dbReference>
<feature type="compositionally biased region" description="Polar residues" evidence="2">
    <location>
        <begin position="15"/>
        <end position="29"/>
    </location>
</feature>